<accession>A0A8S9RYN8</accession>
<proteinExistence type="predicted"/>
<sequence>MSYSESAYENYNKVRALDARAAGEFPSSNNLRLQNLVESQLDNENGKLPIALSANFAVGRNYASLCIFNIDVLMYSF</sequence>
<comment type="caution">
    <text evidence="1">The sequence shown here is derived from an EMBL/GenBank/DDBJ whole genome shotgun (WGS) entry which is preliminary data.</text>
</comment>
<protein>
    <submittedName>
        <fullName evidence="1">Uncharacterized protein</fullName>
    </submittedName>
</protein>
<evidence type="ECO:0000313" key="1">
    <source>
        <dbReference type="EMBL" id="KAF3585947.1"/>
    </source>
</evidence>
<name>A0A8S9RYN8_BRACR</name>
<organism evidence="1 2">
    <name type="scientific">Brassica cretica</name>
    <name type="common">Mustard</name>
    <dbReference type="NCBI Taxonomy" id="69181"/>
    <lineage>
        <taxon>Eukaryota</taxon>
        <taxon>Viridiplantae</taxon>
        <taxon>Streptophyta</taxon>
        <taxon>Embryophyta</taxon>
        <taxon>Tracheophyta</taxon>
        <taxon>Spermatophyta</taxon>
        <taxon>Magnoliopsida</taxon>
        <taxon>eudicotyledons</taxon>
        <taxon>Gunneridae</taxon>
        <taxon>Pentapetalae</taxon>
        <taxon>rosids</taxon>
        <taxon>malvids</taxon>
        <taxon>Brassicales</taxon>
        <taxon>Brassicaceae</taxon>
        <taxon>Brassiceae</taxon>
        <taxon>Brassica</taxon>
    </lineage>
</organism>
<evidence type="ECO:0000313" key="2">
    <source>
        <dbReference type="Proteomes" id="UP000712600"/>
    </source>
</evidence>
<dbReference type="Proteomes" id="UP000712600">
    <property type="component" value="Unassembled WGS sequence"/>
</dbReference>
<gene>
    <name evidence="1" type="ORF">F2Q69_00029541</name>
</gene>
<dbReference type="AlphaFoldDB" id="A0A8S9RYN8"/>
<reference evidence="1" key="1">
    <citation type="submission" date="2019-12" db="EMBL/GenBank/DDBJ databases">
        <title>Genome sequencing and annotation of Brassica cretica.</title>
        <authorList>
            <person name="Studholme D.J."/>
            <person name="Sarris P."/>
        </authorList>
    </citation>
    <scope>NUCLEOTIDE SEQUENCE</scope>
    <source>
        <strain evidence="1">PFS-109/04</strain>
        <tissue evidence="1">Leaf</tissue>
    </source>
</reference>
<dbReference type="EMBL" id="QGKX02000088">
    <property type="protein sequence ID" value="KAF3585947.1"/>
    <property type="molecule type" value="Genomic_DNA"/>
</dbReference>